<reference evidence="1" key="1">
    <citation type="journal article" date="2014" name="Int. J. Syst. Evol. Microbiol.">
        <title>Complete genome sequence of Corynebacterium casei LMG S-19264T (=DSM 44701T), isolated from a smear-ripened cheese.</title>
        <authorList>
            <consortium name="US DOE Joint Genome Institute (JGI-PGF)"/>
            <person name="Walter F."/>
            <person name="Albersmeier A."/>
            <person name="Kalinowski J."/>
            <person name="Ruckert C."/>
        </authorList>
    </citation>
    <scope>NUCLEOTIDE SEQUENCE</scope>
    <source>
        <strain evidence="1">KCTC 42097</strain>
    </source>
</reference>
<proteinExistence type="predicted"/>
<evidence type="ECO:0000313" key="1">
    <source>
        <dbReference type="EMBL" id="GHC75330.1"/>
    </source>
</evidence>
<accession>A0A8J3DTL0</accession>
<dbReference type="Proteomes" id="UP000641137">
    <property type="component" value="Unassembled WGS sequence"/>
</dbReference>
<organism evidence="1 2">
    <name type="scientific">Limoniibacter endophyticus</name>
    <dbReference type="NCBI Taxonomy" id="1565040"/>
    <lineage>
        <taxon>Bacteria</taxon>
        <taxon>Pseudomonadati</taxon>
        <taxon>Pseudomonadota</taxon>
        <taxon>Alphaproteobacteria</taxon>
        <taxon>Hyphomicrobiales</taxon>
        <taxon>Bartonellaceae</taxon>
        <taxon>Limoniibacter</taxon>
    </lineage>
</organism>
<name>A0A8J3DTL0_9HYPH</name>
<dbReference type="EMBL" id="BMZO01000008">
    <property type="protein sequence ID" value="GHC75330.1"/>
    <property type="molecule type" value="Genomic_DNA"/>
</dbReference>
<dbReference type="AlphaFoldDB" id="A0A8J3DTL0"/>
<sequence>MEADPADLEAVSYHSRILYVHQKQSTGFQAGAGHDTILQLVDVKTLIFKFPQPDGSPQYRKLDVPSFIKDVLKIPFGGDREPASMTEHLNQMPSWEIATIASRKNRSELDPTKTTAHKFHPIGNDWHLSSAHAIENRIVPSQDRENMQLMRHGEKPSGAAREGTRHDDRISAELGSTLHARDGDDLIKLHSFKRHWEWTTITTKIHGGDGMDTVELEEISGLLEVERSSSGKCVRIKERFYLNNDTSKPTEALYKYYLRDVELLKISDLNKNSQTYNLSNIKAAEKKFFSNGVWYIPDETTGEATETLSMLPDDDPSICAQPTFQDVPLAH</sequence>
<gene>
    <name evidence="1" type="ORF">GCM10010136_25030</name>
</gene>
<protein>
    <submittedName>
        <fullName evidence="1">Uncharacterized protein</fullName>
    </submittedName>
</protein>
<comment type="caution">
    <text evidence="1">The sequence shown here is derived from an EMBL/GenBank/DDBJ whole genome shotgun (WGS) entry which is preliminary data.</text>
</comment>
<reference evidence="1" key="2">
    <citation type="submission" date="2020-09" db="EMBL/GenBank/DDBJ databases">
        <authorList>
            <person name="Sun Q."/>
            <person name="Kim S."/>
        </authorList>
    </citation>
    <scope>NUCLEOTIDE SEQUENCE</scope>
    <source>
        <strain evidence="1">KCTC 42097</strain>
    </source>
</reference>
<evidence type="ECO:0000313" key="2">
    <source>
        <dbReference type="Proteomes" id="UP000641137"/>
    </source>
</evidence>
<keyword evidence="2" id="KW-1185">Reference proteome</keyword>